<dbReference type="Gene3D" id="1.20.58.2130">
    <property type="match status" value="1"/>
</dbReference>
<feature type="region of interest" description="Disordered" evidence="1">
    <location>
        <begin position="203"/>
        <end position="223"/>
    </location>
</feature>
<feature type="compositionally biased region" description="Low complexity" evidence="1">
    <location>
        <begin position="347"/>
        <end position="358"/>
    </location>
</feature>
<gene>
    <name evidence="3" type="ORF">M231_01002</name>
</gene>
<dbReference type="Pfam" id="PF08639">
    <property type="entry name" value="Sld3_STD"/>
    <property type="match status" value="1"/>
</dbReference>
<evidence type="ECO:0000313" key="4">
    <source>
        <dbReference type="Proteomes" id="UP000289152"/>
    </source>
</evidence>
<feature type="compositionally biased region" description="Basic and acidic residues" evidence="1">
    <location>
        <begin position="359"/>
        <end position="394"/>
    </location>
</feature>
<dbReference type="InParanoid" id="A0A4V1M4W3"/>
<dbReference type="InterPro" id="IPR013948">
    <property type="entry name" value="DNA_replication_reg_Sld3_C"/>
</dbReference>
<feature type="compositionally biased region" description="Polar residues" evidence="1">
    <location>
        <begin position="327"/>
        <end position="336"/>
    </location>
</feature>
<feature type="region of interest" description="Disordered" evidence="1">
    <location>
        <begin position="543"/>
        <end position="562"/>
    </location>
</feature>
<organism evidence="3 4">
    <name type="scientific">Tremella mesenterica</name>
    <name type="common">Jelly fungus</name>
    <dbReference type="NCBI Taxonomy" id="5217"/>
    <lineage>
        <taxon>Eukaryota</taxon>
        <taxon>Fungi</taxon>
        <taxon>Dikarya</taxon>
        <taxon>Basidiomycota</taxon>
        <taxon>Agaricomycotina</taxon>
        <taxon>Tremellomycetes</taxon>
        <taxon>Tremellales</taxon>
        <taxon>Tremellaceae</taxon>
        <taxon>Tremella</taxon>
    </lineage>
</organism>
<keyword evidence="4" id="KW-1185">Reference proteome</keyword>
<evidence type="ECO:0000313" key="3">
    <source>
        <dbReference type="EMBL" id="RXK41767.1"/>
    </source>
</evidence>
<evidence type="ECO:0000256" key="1">
    <source>
        <dbReference type="SAM" id="MobiDB-lite"/>
    </source>
</evidence>
<dbReference type="VEuPathDB" id="FungiDB:TREMEDRAFT_61596"/>
<dbReference type="EMBL" id="SDIL01000006">
    <property type="protein sequence ID" value="RXK41767.1"/>
    <property type="molecule type" value="Genomic_DNA"/>
</dbReference>
<dbReference type="OrthoDB" id="3003917at2759"/>
<evidence type="ECO:0000259" key="2">
    <source>
        <dbReference type="Pfam" id="PF08639"/>
    </source>
</evidence>
<accession>A0A4V1M4W3</accession>
<protein>
    <recommendedName>
        <fullName evidence="2">DNA replication regulator Sld3 C-terminal domain-containing protein</fullName>
    </recommendedName>
</protein>
<proteinExistence type="predicted"/>
<feature type="domain" description="DNA replication regulator Sld3 C-terminal" evidence="2">
    <location>
        <begin position="95"/>
        <end position="403"/>
    </location>
</feature>
<dbReference type="STRING" id="5217.A0A4V1M4W3"/>
<feature type="region of interest" description="Disordered" evidence="1">
    <location>
        <begin position="473"/>
        <end position="535"/>
    </location>
</feature>
<sequence length="562" mass="63401">MTQVQTSVEAGPSKIQLKPLSLSIDFSCPINLPPKAHTGHAWVNPHAGPCIAPHEILDTYVRRRYLETLYLPEILSPLTGFVYDLLRVNVTDVTPERHPLADLIRPLLLSLSQIEYRHRKSLAPLLPAFLAGTSKLGSSSGIQTYEMEIMERSINLRLNSRSCVEGNLTYSASKLGEEFERRETLLQIILLLLYIPHHIPPIKKKRKRDKDRDRDASRSDRTTDDPNMLLEVFMDRLSVWLAVAELGIGLSEETISTKGKITDKENKFQITVKNFWNDILLPTFIPQLPEQCSSFHLKIFGTPIPSKLLPQLTKKRKPKFPPPPPSSDSGTNTTRISIPRPVHRGSSKAPSESSSRLSPPRETRELQRSVSRASERIEKIDNPRSRSRSVDLKDQPLTNKKSLVRAPSGKDMFKGREMIRRTSSIVRRKMESVDSQSRLGLLGRKPIIEGGKEKKVGDQMMKKEKDKTIIFATPSKPRMIKKHPSNWNPTPIQEEPSTERKDRTSFVVETPMNGNRISDIPLSGLTSVDEDDDGSLGELMVMTDEESEGEEVGLMIPETPAR</sequence>
<dbReference type="Proteomes" id="UP000289152">
    <property type="component" value="Unassembled WGS sequence"/>
</dbReference>
<feature type="region of interest" description="Disordered" evidence="1">
    <location>
        <begin position="314"/>
        <end position="412"/>
    </location>
</feature>
<dbReference type="AlphaFoldDB" id="A0A4V1M4W3"/>
<name>A0A4V1M4W3_TREME</name>
<comment type="caution">
    <text evidence="3">The sequence shown here is derived from an EMBL/GenBank/DDBJ whole genome shotgun (WGS) entry which is preliminary data.</text>
</comment>
<reference evidence="3 4" key="1">
    <citation type="submission" date="2016-06" db="EMBL/GenBank/DDBJ databases">
        <title>Evolution of pathogenesis and genome organization in the Tremellales.</title>
        <authorList>
            <person name="Cuomo C."/>
            <person name="Litvintseva A."/>
            <person name="Heitman J."/>
            <person name="Chen Y."/>
            <person name="Sun S."/>
            <person name="Springer D."/>
            <person name="Dromer F."/>
            <person name="Young S."/>
            <person name="Zeng Q."/>
            <person name="Chapman S."/>
            <person name="Gujja S."/>
            <person name="Saif S."/>
            <person name="Birren B."/>
        </authorList>
    </citation>
    <scope>NUCLEOTIDE SEQUENCE [LARGE SCALE GENOMIC DNA]</scope>
    <source>
        <strain evidence="3 4">ATCC 28783</strain>
    </source>
</reference>
<feature type="compositionally biased region" description="Basic and acidic residues" evidence="1">
    <location>
        <begin position="210"/>
        <end position="223"/>
    </location>
</feature>